<keyword evidence="9" id="KW-1185">Reference proteome</keyword>
<dbReference type="PROSITE" id="PS51194">
    <property type="entry name" value="HELICASE_CTER"/>
    <property type="match status" value="1"/>
</dbReference>
<dbReference type="Proteomes" id="UP001316087">
    <property type="component" value="Unassembled WGS sequence"/>
</dbReference>
<organism evidence="8 9">
    <name type="scientific">Solibacillus palustris</name>
    <dbReference type="NCBI Taxonomy" id="2908203"/>
    <lineage>
        <taxon>Bacteria</taxon>
        <taxon>Bacillati</taxon>
        <taxon>Bacillota</taxon>
        <taxon>Bacilli</taxon>
        <taxon>Bacillales</taxon>
        <taxon>Caryophanaceae</taxon>
        <taxon>Solibacillus</taxon>
    </lineage>
</organism>
<gene>
    <name evidence="8" type="ORF">LZ480_15135</name>
</gene>
<dbReference type="InterPro" id="IPR027417">
    <property type="entry name" value="P-loop_NTPase"/>
</dbReference>
<accession>A0ABS9UFT9</accession>
<evidence type="ECO:0000259" key="6">
    <source>
        <dbReference type="PROSITE" id="PS51192"/>
    </source>
</evidence>
<dbReference type="SMART" id="SM00487">
    <property type="entry name" value="DEXDc"/>
    <property type="match status" value="1"/>
</dbReference>
<dbReference type="InterPro" id="IPR001650">
    <property type="entry name" value="Helicase_C-like"/>
</dbReference>
<dbReference type="PANTHER" id="PTHR47963">
    <property type="entry name" value="DEAD-BOX ATP-DEPENDENT RNA HELICASE 47, MITOCHONDRIAL"/>
    <property type="match status" value="1"/>
</dbReference>
<dbReference type="GO" id="GO:0004386">
    <property type="term" value="F:helicase activity"/>
    <property type="evidence" value="ECO:0007669"/>
    <property type="project" value="UniProtKB-KW"/>
</dbReference>
<sequence>MSVINLLNETLQNKWSFDTTMKIQEEMIPAMLDGKDIVAESPTGSGKTLAFTLPILNKVDGSKKQTQALIVAPSQELAMQIVEVIRQWTEGTDITVQQLIGGANSARQIEKLKKKPTIVVGTPGRLNELVRQGKLKLKEIETIVLDECDQLLSREYRVVVKSFIEGAAFGRQVVVVSATITEEIKLVAERLMFEPVAIKINPEDMVKFGKVVHSFVKVEERDKTDMLRRLANIEGVRGLAFVNNIDQVLMKQSKLEYRDAPIVALHSDMKKDERKKALDAFRNGEARILIATDIAARGLDISGLTHVVHVDVPRTIEQYTHRSGRTGRAGADGEVLTLLSYKDEKTYKKWLRELSLKGVQKVWSRGEFIEGNAKTVTASKASTAPATKADKKTYQSKTGKKGMTFSKKKGK</sequence>
<dbReference type="PROSITE" id="PS51192">
    <property type="entry name" value="HELICASE_ATP_BIND_1"/>
    <property type="match status" value="1"/>
</dbReference>
<keyword evidence="4" id="KW-0067">ATP-binding</keyword>
<dbReference type="RefSeq" id="WP_241370379.1">
    <property type="nucleotide sequence ID" value="NZ_JAKZFC010000006.1"/>
</dbReference>
<keyword evidence="2" id="KW-0378">Hydrolase</keyword>
<dbReference type="Pfam" id="PF00271">
    <property type="entry name" value="Helicase_C"/>
    <property type="match status" value="1"/>
</dbReference>
<proteinExistence type="predicted"/>
<evidence type="ECO:0000313" key="8">
    <source>
        <dbReference type="EMBL" id="MCH7323209.1"/>
    </source>
</evidence>
<reference evidence="8 9" key="1">
    <citation type="submission" date="2022-03" db="EMBL/GenBank/DDBJ databases">
        <authorList>
            <person name="Jo J.-H."/>
            <person name="Im W.-T."/>
        </authorList>
    </citation>
    <scope>NUCLEOTIDE SEQUENCE [LARGE SCALE GENOMIC DNA]</scope>
    <source>
        <strain evidence="8 9">MA9</strain>
    </source>
</reference>
<dbReference type="InterPro" id="IPR050547">
    <property type="entry name" value="DEAD_box_RNA_helicases"/>
</dbReference>
<feature type="domain" description="Helicase ATP-binding" evidence="6">
    <location>
        <begin position="28"/>
        <end position="198"/>
    </location>
</feature>
<dbReference type="CDD" id="cd00268">
    <property type="entry name" value="DEADc"/>
    <property type="match status" value="1"/>
</dbReference>
<feature type="region of interest" description="Disordered" evidence="5">
    <location>
        <begin position="378"/>
        <end position="411"/>
    </location>
</feature>
<evidence type="ECO:0000256" key="1">
    <source>
        <dbReference type="ARBA" id="ARBA00022741"/>
    </source>
</evidence>
<dbReference type="Gene3D" id="3.40.50.300">
    <property type="entry name" value="P-loop containing nucleotide triphosphate hydrolases"/>
    <property type="match status" value="2"/>
</dbReference>
<dbReference type="EMBL" id="JAKZFC010000006">
    <property type="protein sequence ID" value="MCH7323209.1"/>
    <property type="molecule type" value="Genomic_DNA"/>
</dbReference>
<evidence type="ECO:0000256" key="3">
    <source>
        <dbReference type="ARBA" id="ARBA00022806"/>
    </source>
</evidence>
<dbReference type="InterPro" id="IPR014001">
    <property type="entry name" value="Helicase_ATP-bd"/>
</dbReference>
<dbReference type="PANTHER" id="PTHR47963:SF7">
    <property type="entry name" value="ATP-DEPENDENT RNA HELICASE YFML-RELATED"/>
    <property type="match status" value="1"/>
</dbReference>
<dbReference type="SUPFAM" id="SSF52540">
    <property type="entry name" value="P-loop containing nucleoside triphosphate hydrolases"/>
    <property type="match status" value="1"/>
</dbReference>
<dbReference type="InterPro" id="IPR011545">
    <property type="entry name" value="DEAD/DEAH_box_helicase_dom"/>
</dbReference>
<evidence type="ECO:0000313" key="9">
    <source>
        <dbReference type="Proteomes" id="UP001316087"/>
    </source>
</evidence>
<dbReference type="InterPro" id="IPR044742">
    <property type="entry name" value="DEAD/DEAH_RhlB"/>
</dbReference>
<name>A0ABS9UFT9_9BACL</name>
<keyword evidence="3 8" id="KW-0347">Helicase</keyword>
<comment type="caution">
    <text evidence="8">The sequence shown here is derived from an EMBL/GenBank/DDBJ whole genome shotgun (WGS) entry which is preliminary data.</text>
</comment>
<evidence type="ECO:0000256" key="2">
    <source>
        <dbReference type="ARBA" id="ARBA00022801"/>
    </source>
</evidence>
<feature type="compositionally biased region" description="Low complexity" evidence="5">
    <location>
        <begin position="378"/>
        <end position="387"/>
    </location>
</feature>
<evidence type="ECO:0000256" key="5">
    <source>
        <dbReference type="SAM" id="MobiDB-lite"/>
    </source>
</evidence>
<dbReference type="CDD" id="cd18787">
    <property type="entry name" value="SF2_C_DEAD"/>
    <property type="match status" value="1"/>
</dbReference>
<evidence type="ECO:0000259" key="7">
    <source>
        <dbReference type="PROSITE" id="PS51194"/>
    </source>
</evidence>
<dbReference type="SMART" id="SM00490">
    <property type="entry name" value="HELICc"/>
    <property type="match status" value="1"/>
</dbReference>
<feature type="domain" description="Helicase C-terminal" evidence="7">
    <location>
        <begin position="225"/>
        <end position="377"/>
    </location>
</feature>
<evidence type="ECO:0000256" key="4">
    <source>
        <dbReference type="ARBA" id="ARBA00022840"/>
    </source>
</evidence>
<protein>
    <submittedName>
        <fullName evidence="8">DEAD/DEAH box helicase</fullName>
    </submittedName>
</protein>
<dbReference type="Pfam" id="PF00270">
    <property type="entry name" value="DEAD"/>
    <property type="match status" value="1"/>
</dbReference>
<keyword evidence="1" id="KW-0547">Nucleotide-binding</keyword>